<evidence type="ECO:0000313" key="1">
    <source>
        <dbReference type="EMBL" id="MBD2184792.1"/>
    </source>
</evidence>
<accession>A0A926ZJV6</accession>
<keyword evidence="2" id="KW-1185">Reference proteome</keyword>
<organism evidence="1 2">
    <name type="scientific">Aerosakkonema funiforme FACHB-1375</name>
    <dbReference type="NCBI Taxonomy" id="2949571"/>
    <lineage>
        <taxon>Bacteria</taxon>
        <taxon>Bacillati</taxon>
        <taxon>Cyanobacteriota</taxon>
        <taxon>Cyanophyceae</taxon>
        <taxon>Oscillatoriophycideae</taxon>
        <taxon>Aerosakkonematales</taxon>
        <taxon>Aerosakkonemataceae</taxon>
        <taxon>Aerosakkonema</taxon>
    </lineage>
</organism>
<comment type="caution">
    <text evidence="1">The sequence shown here is derived from an EMBL/GenBank/DDBJ whole genome shotgun (WGS) entry which is preliminary data.</text>
</comment>
<sequence length="128" mass="14709">MDYEPSQLPYVDAVELVDLKGLQPNGVGGYMRIAKDAPYVRVKGETAQQIARLWRQLPPDEQMRCHIPPFGLRFYMGNKLLVQGSVCWQCNNIYVEENGEDLVYEFDAQHPHSQQLLALLQLLAERSF</sequence>
<evidence type="ECO:0000313" key="2">
    <source>
        <dbReference type="Proteomes" id="UP000641646"/>
    </source>
</evidence>
<reference evidence="1" key="1">
    <citation type="journal article" date="2015" name="ISME J.">
        <title>Draft Genome Sequence of Streptomyces incarnatus NRRL8089, which Produces the Nucleoside Antibiotic Sinefungin.</title>
        <authorList>
            <person name="Oshima K."/>
            <person name="Hattori M."/>
            <person name="Shimizu H."/>
            <person name="Fukuda K."/>
            <person name="Nemoto M."/>
            <person name="Inagaki K."/>
            <person name="Tamura T."/>
        </authorList>
    </citation>
    <scope>NUCLEOTIDE SEQUENCE</scope>
    <source>
        <strain evidence="1">FACHB-1375</strain>
    </source>
</reference>
<reference evidence="1" key="2">
    <citation type="submission" date="2020-08" db="EMBL/GenBank/DDBJ databases">
        <authorList>
            <person name="Chen M."/>
            <person name="Teng W."/>
            <person name="Zhao L."/>
            <person name="Hu C."/>
            <person name="Zhou Y."/>
            <person name="Han B."/>
            <person name="Song L."/>
            <person name="Shu W."/>
        </authorList>
    </citation>
    <scope>NUCLEOTIDE SEQUENCE</scope>
    <source>
        <strain evidence="1">FACHB-1375</strain>
    </source>
</reference>
<protein>
    <submittedName>
        <fullName evidence="1">Uncharacterized protein</fullName>
    </submittedName>
</protein>
<dbReference type="Proteomes" id="UP000641646">
    <property type="component" value="Unassembled WGS sequence"/>
</dbReference>
<dbReference type="EMBL" id="JACJPW010000095">
    <property type="protein sequence ID" value="MBD2184792.1"/>
    <property type="molecule type" value="Genomic_DNA"/>
</dbReference>
<dbReference type="AlphaFoldDB" id="A0A926ZJV6"/>
<gene>
    <name evidence="1" type="ORF">H6G03_27600</name>
</gene>
<dbReference type="RefSeq" id="WP_190471882.1">
    <property type="nucleotide sequence ID" value="NZ_JACJPW010000095.1"/>
</dbReference>
<name>A0A926ZJV6_9CYAN</name>
<proteinExistence type="predicted"/>